<dbReference type="Proteomes" id="UP000228503">
    <property type="component" value="Unassembled WGS sequence"/>
</dbReference>
<reference evidence="4" key="1">
    <citation type="submission" date="2017-09" db="EMBL/GenBank/DDBJ databases">
        <title>Depth-based differentiation of microbial function through sediment-hosted aquifers and enrichment of novel symbionts in the deep terrestrial subsurface.</title>
        <authorList>
            <person name="Probst A.J."/>
            <person name="Ladd B."/>
            <person name="Jarett J.K."/>
            <person name="Geller-Mcgrath D.E."/>
            <person name="Sieber C.M.K."/>
            <person name="Emerson J.B."/>
            <person name="Anantharaman K."/>
            <person name="Thomas B.C."/>
            <person name="Malmstrom R."/>
            <person name="Stieglmeier M."/>
            <person name="Klingl A."/>
            <person name="Woyke T."/>
            <person name="Ryan C.M."/>
            <person name="Banfield J.F."/>
        </authorList>
    </citation>
    <scope>NUCLEOTIDE SEQUENCE [LARGE SCALE GENOMIC DNA]</scope>
</reference>
<name>A0A2M7U0D0_9BACT</name>
<gene>
    <name evidence="3" type="ORF">COY16_01735</name>
</gene>
<dbReference type="AlphaFoldDB" id="A0A2M7U0D0"/>
<feature type="transmembrane region" description="Helical" evidence="2">
    <location>
        <begin position="134"/>
        <end position="151"/>
    </location>
</feature>
<keyword evidence="2" id="KW-0812">Transmembrane</keyword>
<feature type="transmembrane region" description="Helical" evidence="2">
    <location>
        <begin position="7"/>
        <end position="27"/>
    </location>
</feature>
<protein>
    <submittedName>
        <fullName evidence="3">Uncharacterized protein</fullName>
    </submittedName>
</protein>
<evidence type="ECO:0000256" key="1">
    <source>
        <dbReference type="SAM" id="MobiDB-lite"/>
    </source>
</evidence>
<feature type="compositionally biased region" description="Low complexity" evidence="1">
    <location>
        <begin position="69"/>
        <end position="82"/>
    </location>
</feature>
<organism evidence="3 4">
    <name type="scientific">Candidatus Roizmanbacteria bacterium CG_4_10_14_0_2_um_filter_39_13</name>
    <dbReference type="NCBI Taxonomy" id="1974825"/>
    <lineage>
        <taxon>Bacteria</taxon>
        <taxon>Candidatus Roizmaniibacteriota</taxon>
    </lineage>
</organism>
<keyword evidence="2" id="KW-1133">Transmembrane helix</keyword>
<proteinExistence type="predicted"/>
<comment type="caution">
    <text evidence="3">The sequence shown here is derived from an EMBL/GenBank/DDBJ whole genome shotgun (WGS) entry which is preliminary data.</text>
</comment>
<accession>A0A2M7U0D0</accession>
<keyword evidence="2" id="KW-0472">Membrane</keyword>
<evidence type="ECO:0000313" key="4">
    <source>
        <dbReference type="Proteomes" id="UP000228503"/>
    </source>
</evidence>
<evidence type="ECO:0000313" key="3">
    <source>
        <dbReference type="EMBL" id="PIZ63531.1"/>
    </source>
</evidence>
<feature type="region of interest" description="Disordered" evidence="1">
    <location>
        <begin position="48"/>
        <end position="124"/>
    </location>
</feature>
<evidence type="ECO:0000256" key="2">
    <source>
        <dbReference type="SAM" id="Phobius"/>
    </source>
</evidence>
<feature type="compositionally biased region" description="Polar residues" evidence="1">
    <location>
        <begin position="83"/>
        <end position="99"/>
    </location>
</feature>
<dbReference type="EMBL" id="PFOB01000019">
    <property type="protein sequence ID" value="PIZ63531.1"/>
    <property type="molecule type" value="Genomic_DNA"/>
</dbReference>
<sequence length="152" mass="15662">MRDVKSIVLVIVIVVLIGSAGVLTYMISNGQDPLVLFNTRASSEDEFADPNLLANAGDASNDPIPDEASPSPTISFTSTSPTLAPSGSVNPTMTPRVTPSPTPIEEAELPETGGGTTMTPTPVETLPISGPSDFINPAIISGGFLILLAMIL</sequence>